<evidence type="ECO:0000313" key="3">
    <source>
        <dbReference type="EMBL" id="RFA25888.1"/>
    </source>
</evidence>
<dbReference type="AlphaFoldDB" id="A0A3E0W806"/>
<dbReference type="EMBL" id="NBXE01000029">
    <property type="protein sequence ID" value="RFA25888.1"/>
    <property type="molecule type" value="Genomic_DNA"/>
</dbReference>
<name>A0A3E0W806_9MICO</name>
<keyword evidence="3" id="KW-0560">Oxidoreductase</keyword>
<comment type="caution">
    <text evidence="3">The sequence shown here is derived from an EMBL/GenBank/DDBJ whole genome shotgun (WGS) entry which is preliminary data.</text>
</comment>
<dbReference type="OrthoDB" id="9780518at2"/>
<evidence type="ECO:0000259" key="2">
    <source>
        <dbReference type="Pfam" id="PF00296"/>
    </source>
</evidence>
<organism evidence="3 4">
    <name type="scientific">Subtercola boreus</name>
    <dbReference type="NCBI Taxonomy" id="120213"/>
    <lineage>
        <taxon>Bacteria</taxon>
        <taxon>Bacillati</taxon>
        <taxon>Actinomycetota</taxon>
        <taxon>Actinomycetes</taxon>
        <taxon>Micrococcales</taxon>
        <taxon>Microbacteriaceae</taxon>
        <taxon>Subtercola</taxon>
    </lineage>
</organism>
<dbReference type="NCBIfam" id="TIGR03558">
    <property type="entry name" value="oxido_grp_1"/>
    <property type="match status" value="1"/>
</dbReference>
<dbReference type="Gene3D" id="3.20.20.30">
    <property type="entry name" value="Luciferase-like domain"/>
    <property type="match status" value="1"/>
</dbReference>
<sequence>MSIPISILDLAPIAPGETARESFAASVALAQTAERSGYRRVWYAEHHNMPTIASSATSILIGHVAAQTTSIRLGSGGIKLPNHAPLTIAEQFGTLASIYPGRIDLGLGRAPGSDQETMRAMRRDPMSSDRFPEDVLELQAFLAGQSRIPGVQAIPGAGTNVPLYILGSSLFGAQLAAMLGLPYAFASHFSPDALHEAVSLYRRDFKPSSQLDAPYVLAGVNVIAADDAQDARQQFDVTRRARVRGMLSRGPAGTEYSDEQVDHFLTTASGRGIANMMRYSATGTPDEVRRFLENFAATAHADELIIAHQSQNIADRLRSVELTADALQGAAVAA</sequence>
<keyword evidence="3" id="KW-0503">Monooxygenase</keyword>
<gene>
    <name evidence="3" type="ORF">B7R25_11515</name>
</gene>
<dbReference type="RefSeq" id="WP_116419117.1">
    <property type="nucleotide sequence ID" value="NZ_NBXC01000024.1"/>
</dbReference>
<dbReference type="InterPro" id="IPR050766">
    <property type="entry name" value="Bact_Lucif_Oxidored"/>
</dbReference>
<dbReference type="SUPFAM" id="SSF51679">
    <property type="entry name" value="Bacterial luciferase-like"/>
    <property type="match status" value="1"/>
</dbReference>
<dbReference type="InterPro" id="IPR036661">
    <property type="entry name" value="Luciferase-like_sf"/>
</dbReference>
<reference evidence="3 4" key="1">
    <citation type="submission" date="2017-04" db="EMBL/GenBank/DDBJ databases">
        <title>Comparative genome analysis of Subtercola boreus.</title>
        <authorList>
            <person name="Cho Y.-J."/>
            <person name="Cho A."/>
            <person name="Kim O.-S."/>
            <person name="Lee J.-I."/>
        </authorList>
    </citation>
    <scope>NUCLEOTIDE SEQUENCE [LARGE SCALE GENOMIC DNA]</scope>
    <source>
        <strain evidence="3 4">P28004</strain>
    </source>
</reference>
<dbReference type="FunFam" id="3.20.20.30:FF:000002">
    <property type="entry name" value="LLM class flavin-dependent oxidoreductase"/>
    <property type="match status" value="1"/>
</dbReference>
<accession>A0A3E0W806</accession>
<dbReference type="GO" id="GO:0016705">
    <property type="term" value="F:oxidoreductase activity, acting on paired donors, with incorporation or reduction of molecular oxygen"/>
    <property type="evidence" value="ECO:0007669"/>
    <property type="project" value="InterPro"/>
</dbReference>
<evidence type="ECO:0000256" key="1">
    <source>
        <dbReference type="ARBA" id="ARBA00007789"/>
    </source>
</evidence>
<dbReference type="PANTHER" id="PTHR30137:SF6">
    <property type="entry name" value="LUCIFERASE-LIKE MONOOXYGENASE"/>
    <property type="match status" value="1"/>
</dbReference>
<evidence type="ECO:0000313" key="4">
    <source>
        <dbReference type="Proteomes" id="UP000257080"/>
    </source>
</evidence>
<dbReference type="InterPro" id="IPR019949">
    <property type="entry name" value="CmoO-like"/>
</dbReference>
<dbReference type="GO" id="GO:0004497">
    <property type="term" value="F:monooxygenase activity"/>
    <property type="evidence" value="ECO:0007669"/>
    <property type="project" value="UniProtKB-KW"/>
</dbReference>
<dbReference type="InterPro" id="IPR011251">
    <property type="entry name" value="Luciferase-like_dom"/>
</dbReference>
<dbReference type="GO" id="GO:0005829">
    <property type="term" value="C:cytosol"/>
    <property type="evidence" value="ECO:0007669"/>
    <property type="project" value="TreeGrafter"/>
</dbReference>
<comment type="similarity">
    <text evidence="1">To bacterial alkanal monooxygenase alpha and beta chains.</text>
</comment>
<dbReference type="PANTHER" id="PTHR30137">
    <property type="entry name" value="LUCIFERASE-LIKE MONOOXYGENASE"/>
    <property type="match status" value="1"/>
</dbReference>
<protein>
    <submittedName>
        <fullName evidence="3">Alkane 1-monooxygenase</fullName>
    </submittedName>
</protein>
<feature type="domain" description="Luciferase-like" evidence="2">
    <location>
        <begin position="6"/>
        <end position="294"/>
    </location>
</feature>
<dbReference type="Proteomes" id="UP000257080">
    <property type="component" value="Unassembled WGS sequence"/>
</dbReference>
<proteinExistence type="predicted"/>
<dbReference type="Pfam" id="PF00296">
    <property type="entry name" value="Bac_luciferase"/>
    <property type="match status" value="1"/>
</dbReference>